<reference evidence="4 5" key="1">
    <citation type="submission" date="2017-12" db="EMBL/GenBank/DDBJ databases">
        <authorList>
            <person name="Pombert J.-F."/>
            <person name="Haag K.L."/>
            <person name="Ebert D."/>
        </authorList>
    </citation>
    <scope>NUCLEOTIDE SEQUENCE [LARGE SCALE GENOMIC DNA]</scope>
    <source>
        <strain evidence="4">FI-OER-3-3</strain>
    </source>
</reference>
<evidence type="ECO:0000313" key="5">
    <source>
        <dbReference type="Proteomes" id="UP000292362"/>
    </source>
</evidence>
<dbReference type="Gene3D" id="1.10.10.10">
    <property type="entry name" value="Winged helix-like DNA-binding domain superfamily/Winged helix DNA-binding domain"/>
    <property type="match status" value="1"/>
</dbReference>
<dbReference type="PANTHER" id="PTHR11710">
    <property type="entry name" value="40S RIBOSOMAL PROTEIN S19"/>
    <property type="match status" value="1"/>
</dbReference>
<dbReference type="InterPro" id="IPR001266">
    <property type="entry name" value="Ribosomal_eS19"/>
</dbReference>
<sequence length="144" mass="16373">MSESIYQVTPESFISNLSLHLKSNQIITQPPNISILKTSHAKQLPPTNTDWIFVRASSIIRSMLINISCSKYTSISLLANKYGCSKNRGCRPSRKVRASLHPIQWILKDLEKKGWVVKCEKGRTLSEECVKEMGQLIEKIKNNE</sequence>
<evidence type="ECO:0000313" key="4">
    <source>
        <dbReference type="EMBL" id="TBT99705.1"/>
    </source>
</evidence>
<dbReference type="VEuPathDB" id="MicrosporidiaDB:CWI37_1246p0040"/>
<dbReference type="GO" id="GO:0022627">
    <property type="term" value="C:cytosolic small ribosomal subunit"/>
    <property type="evidence" value="ECO:0007669"/>
    <property type="project" value="TreeGrafter"/>
</dbReference>
<gene>
    <name evidence="4" type="ORF">CWI37_1246p0040</name>
</gene>
<dbReference type="PANTHER" id="PTHR11710:SF0">
    <property type="entry name" value="40S RIBOSOMAL PROTEIN S19"/>
    <property type="match status" value="1"/>
</dbReference>
<protein>
    <submittedName>
        <fullName evidence="4">Ribosomal protein S19</fullName>
    </submittedName>
</protein>
<dbReference type="GO" id="GO:0006412">
    <property type="term" value="P:translation"/>
    <property type="evidence" value="ECO:0007669"/>
    <property type="project" value="InterPro"/>
</dbReference>
<keyword evidence="2 4" id="KW-0689">Ribosomal protein</keyword>
<accession>A0A4Q9KYF1</accession>
<name>A0A4Q9KYF1_9MICR</name>
<dbReference type="SMART" id="SM01413">
    <property type="entry name" value="Ribosomal_S19e"/>
    <property type="match status" value="1"/>
</dbReference>
<dbReference type="AlphaFoldDB" id="A0A4Q9KYF1"/>
<dbReference type="GO" id="GO:0003735">
    <property type="term" value="F:structural constituent of ribosome"/>
    <property type="evidence" value="ECO:0007669"/>
    <property type="project" value="InterPro"/>
</dbReference>
<comment type="caution">
    <text evidence="4">The sequence shown here is derived from an EMBL/GenBank/DDBJ whole genome shotgun (WGS) entry which is preliminary data.</text>
</comment>
<evidence type="ECO:0000256" key="2">
    <source>
        <dbReference type="ARBA" id="ARBA00022980"/>
    </source>
</evidence>
<dbReference type="Proteomes" id="UP000292362">
    <property type="component" value="Unassembled WGS sequence"/>
</dbReference>
<dbReference type="GO" id="GO:0003723">
    <property type="term" value="F:RNA binding"/>
    <property type="evidence" value="ECO:0007669"/>
    <property type="project" value="TreeGrafter"/>
</dbReference>
<dbReference type="InterPro" id="IPR036388">
    <property type="entry name" value="WH-like_DNA-bd_sf"/>
</dbReference>
<dbReference type="EMBL" id="PITJ01001246">
    <property type="protein sequence ID" value="TBT99705.1"/>
    <property type="molecule type" value="Genomic_DNA"/>
</dbReference>
<dbReference type="GO" id="GO:0000028">
    <property type="term" value="P:ribosomal small subunit assembly"/>
    <property type="evidence" value="ECO:0007669"/>
    <property type="project" value="TreeGrafter"/>
</dbReference>
<comment type="similarity">
    <text evidence="1">Belongs to the eukaryotic ribosomal protein eS19 family.</text>
</comment>
<organism evidence="4 5">
    <name type="scientific">Hamiltosporidium tvaerminnensis</name>
    <dbReference type="NCBI Taxonomy" id="1176355"/>
    <lineage>
        <taxon>Eukaryota</taxon>
        <taxon>Fungi</taxon>
        <taxon>Fungi incertae sedis</taxon>
        <taxon>Microsporidia</taxon>
        <taxon>Dubosqiidae</taxon>
        <taxon>Hamiltosporidium</taxon>
    </lineage>
</organism>
<dbReference type="InterPro" id="IPR036390">
    <property type="entry name" value="WH_DNA-bd_sf"/>
</dbReference>
<dbReference type="SUPFAM" id="SSF46785">
    <property type="entry name" value="Winged helix' DNA-binding domain"/>
    <property type="match status" value="1"/>
</dbReference>
<evidence type="ECO:0000256" key="3">
    <source>
        <dbReference type="ARBA" id="ARBA00023274"/>
    </source>
</evidence>
<keyword evidence="3" id="KW-0687">Ribonucleoprotein</keyword>
<dbReference type="Pfam" id="PF01090">
    <property type="entry name" value="Ribosomal_S19e"/>
    <property type="match status" value="1"/>
</dbReference>
<evidence type="ECO:0000256" key="1">
    <source>
        <dbReference type="ARBA" id="ARBA00010014"/>
    </source>
</evidence>
<proteinExistence type="inferred from homology"/>